<reference evidence="1" key="1">
    <citation type="journal article" date="2015" name="Nature">
        <title>Complex archaea that bridge the gap between prokaryotes and eukaryotes.</title>
        <authorList>
            <person name="Spang A."/>
            <person name="Saw J.H."/>
            <person name="Jorgensen S.L."/>
            <person name="Zaremba-Niedzwiedzka K."/>
            <person name="Martijn J."/>
            <person name="Lind A.E."/>
            <person name="van Eijk R."/>
            <person name="Schleper C."/>
            <person name="Guy L."/>
            <person name="Ettema T.J."/>
        </authorList>
    </citation>
    <scope>NUCLEOTIDE SEQUENCE</scope>
</reference>
<evidence type="ECO:0000313" key="1">
    <source>
        <dbReference type="EMBL" id="KKK63849.1"/>
    </source>
</evidence>
<organism evidence="1">
    <name type="scientific">marine sediment metagenome</name>
    <dbReference type="NCBI Taxonomy" id="412755"/>
    <lineage>
        <taxon>unclassified sequences</taxon>
        <taxon>metagenomes</taxon>
        <taxon>ecological metagenomes</taxon>
    </lineage>
</organism>
<sequence length="93" mass="10701">MADGNILTNLEVQNLMDIARLNSTTLCRFRGCQKLGRWFLRRFVKGGGVQEGRYCDECEDRFGEQNLRRFAKLVGKRVQTLTDAEGEFRGVQL</sequence>
<gene>
    <name evidence="1" type="ORF">LCGC14_2990140</name>
</gene>
<name>A0A0F8ZBN4_9ZZZZ</name>
<dbReference type="EMBL" id="LAZR01061303">
    <property type="protein sequence ID" value="KKK63849.1"/>
    <property type="molecule type" value="Genomic_DNA"/>
</dbReference>
<protein>
    <submittedName>
        <fullName evidence="1">Uncharacterized protein</fullName>
    </submittedName>
</protein>
<comment type="caution">
    <text evidence="1">The sequence shown here is derived from an EMBL/GenBank/DDBJ whole genome shotgun (WGS) entry which is preliminary data.</text>
</comment>
<proteinExistence type="predicted"/>
<accession>A0A0F8ZBN4</accession>
<dbReference type="AlphaFoldDB" id="A0A0F8ZBN4"/>